<dbReference type="GO" id="GO:0016788">
    <property type="term" value="F:hydrolase activity, acting on ester bonds"/>
    <property type="evidence" value="ECO:0007669"/>
    <property type="project" value="InterPro"/>
</dbReference>
<evidence type="ECO:0000313" key="4">
    <source>
        <dbReference type="Proteomes" id="UP000009135"/>
    </source>
</evidence>
<protein>
    <submittedName>
        <fullName evidence="3">Hydrolase, tatD family</fullName>
    </submittedName>
</protein>
<name>H6N8J9_MYCHN</name>
<dbReference type="Pfam" id="PF01026">
    <property type="entry name" value="TatD_DNase"/>
    <property type="match status" value="1"/>
</dbReference>
<dbReference type="GO" id="GO:0005829">
    <property type="term" value="C:cytosol"/>
    <property type="evidence" value="ECO:0007669"/>
    <property type="project" value="TreeGrafter"/>
</dbReference>
<dbReference type="PIRSF" id="PIRSF005902">
    <property type="entry name" value="DNase_TatD"/>
    <property type="match status" value="1"/>
</dbReference>
<feature type="binding site" evidence="2">
    <location>
        <position position="204"/>
    </location>
    <ligand>
        <name>a divalent metal cation</name>
        <dbReference type="ChEBI" id="CHEBI:60240"/>
        <label>1</label>
    </ligand>
</feature>
<dbReference type="PROSITE" id="PS01137">
    <property type="entry name" value="TATD_1"/>
    <property type="match status" value="1"/>
</dbReference>
<dbReference type="EMBL" id="CP003199">
    <property type="protein sequence ID" value="AEW45971.1"/>
    <property type="molecule type" value="Genomic_DNA"/>
</dbReference>
<dbReference type="STRING" id="1111676.MHC_05585"/>
<dbReference type="KEGG" id="mhe:MHC_05585"/>
<dbReference type="CDD" id="cd01310">
    <property type="entry name" value="TatD_DNAse"/>
    <property type="match status" value="1"/>
</dbReference>
<organism evidence="3 4">
    <name type="scientific">Mycoplasma haemocanis (strain Illinois)</name>
    <dbReference type="NCBI Taxonomy" id="1111676"/>
    <lineage>
        <taxon>Bacteria</taxon>
        <taxon>Bacillati</taxon>
        <taxon>Mycoplasmatota</taxon>
        <taxon>Mollicutes</taxon>
        <taxon>Mycoplasmataceae</taxon>
        <taxon>Mycoplasma</taxon>
    </lineage>
</organism>
<dbReference type="AlphaFoldDB" id="H6N8J9"/>
<dbReference type="InterPro" id="IPR001130">
    <property type="entry name" value="TatD-like"/>
</dbReference>
<feature type="binding site" evidence="2">
    <location>
        <position position="8"/>
    </location>
    <ligand>
        <name>a divalent metal cation</name>
        <dbReference type="ChEBI" id="CHEBI:60240"/>
        <label>1</label>
    </ligand>
</feature>
<feature type="binding site" evidence="2">
    <location>
        <position position="153"/>
    </location>
    <ligand>
        <name>a divalent metal cation</name>
        <dbReference type="ChEBI" id="CHEBI:60240"/>
        <label>2</label>
    </ligand>
</feature>
<dbReference type="GO" id="GO:0046872">
    <property type="term" value="F:metal ion binding"/>
    <property type="evidence" value="ECO:0007669"/>
    <property type="project" value="UniProtKB-KW"/>
</dbReference>
<feature type="binding site" evidence="2">
    <location>
        <position position="10"/>
    </location>
    <ligand>
        <name>a divalent metal cation</name>
        <dbReference type="ChEBI" id="CHEBI:60240"/>
        <label>1</label>
    </ligand>
</feature>
<dbReference type="PANTHER" id="PTHR46124">
    <property type="entry name" value="D-AMINOACYL-TRNA DEACYLASE"/>
    <property type="match status" value="1"/>
</dbReference>
<feature type="binding site" evidence="2">
    <location>
        <position position="131"/>
    </location>
    <ligand>
        <name>a divalent metal cation</name>
        <dbReference type="ChEBI" id="CHEBI:60240"/>
        <label>2</label>
    </ligand>
</feature>
<keyword evidence="1 3" id="KW-0378">Hydrolase</keyword>
<dbReference type="OrthoDB" id="9810005at2"/>
<reference evidence="3 4" key="1">
    <citation type="journal article" date="2012" name="J. Bacteriol.">
        <title>Complete genome sequence of Mycoplasma haemocanis strain Illinois.</title>
        <authorList>
            <person name="do Nascimento N.C."/>
            <person name="Guimaraes A.M."/>
            <person name="Santos A.P."/>
            <person name="Sanmiguel P.J."/>
            <person name="Messick J.B."/>
        </authorList>
    </citation>
    <scope>NUCLEOTIDE SEQUENCE [LARGE SCALE GENOMIC DNA]</scope>
    <source>
        <strain evidence="3 4">Illinois</strain>
    </source>
</reference>
<dbReference type="HOGENOM" id="CLU_031506_4_0_14"/>
<feature type="binding site" evidence="2">
    <location>
        <position position="93"/>
    </location>
    <ligand>
        <name>a divalent metal cation</name>
        <dbReference type="ChEBI" id="CHEBI:60240"/>
        <label>1</label>
    </ligand>
</feature>
<dbReference type="Gene3D" id="3.20.20.140">
    <property type="entry name" value="Metal-dependent hydrolases"/>
    <property type="match status" value="1"/>
</dbReference>
<keyword evidence="2" id="KW-0479">Metal-binding</keyword>
<dbReference type="PROSITE" id="PS01090">
    <property type="entry name" value="TATD_2"/>
    <property type="match status" value="1"/>
</dbReference>
<evidence type="ECO:0000313" key="3">
    <source>
        <dbReference type="EMBL" id="AEW45971.1"/>
    </source>
</evidence>
<keyword evidence="4" id="KW-1185">Reference proteome</keyword>
<evidence type="ECO:0000256" key="2">
    <source>
        <dbReference type="PIRSR" id="PIRSR005902-1"/>
    </source>
</evidence>
<gene>
    <name evidence="3" type="ordered locus">MHC_05585</name>
</gene>
<dbReference type="InterPro" id="IPR018228">
    <property type="entry name" value="DNase_TatD-rel_CS"/>
</dbReference>
<evidence type="ECO:0000256" key="1">
    <source>
        <dbReference type="ARBA" id="ARBA00022801"/>
    </source>
</evidence>
<accession>H6N8J9</accession>
<dbReference type="PANTHER" id="PTHR46124:SF2">
    <property type="entry name" value="D-AMINOACYL-TRNA DEACYLASE"/>
    <property type="match status" value="1"/>
</dbReference>
<dbReference type="Proteomes" id="UP000009135">
    <property type="component" value="Chromosome"/>
</dbReference>
<sequence length="250" mass="29149">MFKFFDSHIHLNSDRLNLWLRQRKDLYRDWIFNVVSTNLEDLEIAFSQSKEHSNVYVTAGIHPLEIDGLDLESTMELLEYKIRSNSKVLAIGEIGLDFYRMPKEEVFENQKRWFLAQCDLAKKLNLPVMLHLRNASEEALSLLKDINWFGIIHCYDGDLELANRFLALPGRWMLSISPIIFREGNKTSGILESIDLSHFLVETDAPYLSEDSEKVKDIIESLSKAKGINFEQCRDHLLSNFQDFFKLNET</sequence>
<proteinExistence type="predicted"/>
<dbReference type="InterPro" id="IPR032466">
    <property type="entry name" value="Metal_Hydrolase"/>
</dbReference>
<dbReference type="SUPFAM" id="SSF51556">
    <property type="entry name" value="Metallo-dependent hydrolases"/>
    <property type="match status" value="1"/>
</dbReference>